<evidence type="ECO:0000313" key="2">
    <source>
        <dbReference type="Proteomes" id="UP000216779"/>
    </source>
</evidence>
<evidence type="ECO:0000313" key="1">
    <source>
        <dbReference type="EMBL" id="OYV78426.1"/>
    </source>
</evidence>
<proteinExistence type="predicted"/>
<reference evidence="1 2" key="1">
    <citation type="submission" date="2017-03" db="EMBL/GenBank/DDBJ databases">
        <title>Lifting the veil on microbial sulfur biogeochemistry in mining wastewaters.</title>
        <authorList>
            <person name="Kantor R.S."/>
            <person name="Colenbrander Nelson T."/>
            <person name="Marshall S."/>
            <person name="Bennett D."/>
            <person name="Apte S."/>
            <person name="Camacho D."/>
            <person name="Thomas B.C."/>
            <person name="Warren L.A."/>
            <person name="Banfield J.F."/>
        </authorList>
    </citation>
    <scope>NUCLEOTIDE SEQUENCE [LARGE SCALE GENOMIC DNA]</scope>
    <source>
        <strain evidence="1">21-59-9</strain>
    </source>
</reference>
<evidence type="ECO:0008006" key="3">
    <source>
        <dbReference type="Google" id="ProtNLM"/>
    </source>
</evidence>
<dbReference type="Pfam" id="PF10387">
    <property type="entry name" value="DUF2442"/>
    <property type="match status" value="1"/>
</dbReference>
<dbReference type="Gene3D" id="3.30.2020.40">
    <property type="entry name" value="Uncharacterised protein PF10387, DUF2442"/>
    <property type="match status" value="1"/>
</dbReference>
<dbReference type="EMBL" id="NCBC01000369">
    <property type="protein sequence ID" value="OYV78426.1"/>
    <property type="molecule type" value="Genomic_DNA"/>
</dbReference>
<organism evidence="1 2">
    <name type="scientific">Acidithiobacillus ferrivorans</name>
    <dbReference type="NCBI Taxonomy" id="160808"/>
    <lineage>
        <taxon>Bacteria</taxon>
        <taxon>Pseudomonadati</taxon>
        <taxon>Pseudomonadota</taxon>
        <taxon>Acidithiobacillia</taxon>
        <taxon>Acidithiobacillales</taxon>
        <taxon>Acidithiobacillaceae</taxon>
        <taxon>Acidithiobacillus</taxon>
    </lineage>
</organism>
<comment type="caution">
    <text evidence="1">The sequence shown here is derived from an EMBL/GenBank/DDBJ whole genome shotgun (WGS) entry which is preliminary data.</text>
</comment>
<gene>
    <name evidence="1" type="ORF">B7Z70_09585</name>
</gene>
<protein>
    <recommendedName>
        <fullName evidence="3">DUF2442 domain-containing protein</fullName>
    </recommendedName>
</protein>
<name>A0A257T1N6_9PROT</name>
<dbReference type="Proteomes" id="UP000216779">
    <property type="component" value="Unassembled WGS sequence"/>
</dbReference>
<sequence>MGILAPSADERVADVQIADDTLTVRLMDGRSISVPLEWYPRLAHASAKARAVWEVAGGGYGIHWPEIDEDLSTEGLLRGAPAPRGVA</sequence>
<dbReference type="AlphaFoldDB" id="A0A257T1N6"/>
<accession>A0A257T1N6</accession>
<dbReference type="InterPro" id="IPR018841">
    <property type="entry name" value="DUF2442"/>
</dbReference>